<dbReference type="EC" id="3.4.24.-" evidence="9"/>
<dbReference type="Pfam" id="PF01435">
    <property type="entry name" value="Peptidase_M48"/>
    <property type="match status" value="1"/>
</dbReference>
<evidence type="ECO:0000313" key="9">
    <source>
        <dbReference type="EMBL" id="MDY0883707.1"/>
    </source>
</evidence>
<name>A0ABU5EBF6_9PROT</name>
<evidence type="ECO:0000256" key="2">
    <source>
        <dbReference type="ARBA" id="ARBA00022670"/>
    </source>
</evidence>
<dbReference type="CDD" id="cd07324">
    <property type="entry name" value="M48C_Oma1-like"/>
    <property type="match status" value="1"/>
</dbReference>
<dbReference type="Proteomes" id="UP001279642">
    <property type="component" value="Unassembled WGS sequence"/>
</dbReference>
<dbReference type="SUPFAM" id="SSF48452">
    <property type="entry name" value="TPR-like"/>
    <property type="match status" value="1"/>
</dbReference>
<dbReference type="GO" id="GO:0008237">
    <property type="term" value="F:metallopeptidase activity"/>
    <property type="evidence" value="ECO:0007669"/>
    <property type="project" value="UniProtKB-KW"/>
</dbReference>
<feature type="repeat" description="TPR" evidence="7">
    <location>
        <begin position="323"/>
        <end position="356"/>
    </location>
</feature>
<evidence type="ECO:0000256" key="7">
    <source>
        <dbReference type="PROSITE-ProRule" id="PRU00339"/>
    </source>
</evidence>
<dbReference type="PANTHER" id="PTHR22726:SF1">
    <property type="entry name" value="METALLOENDOPEPTIDASE OMA1, MITOCHONDRIAL"/>
    <property type="match status" value="1"/>
</dbReference>
<reference evidence="9 10" key="1">
    <citation type="journal article" date="2016" name="Antonie Van Leeuwenhoek">
        <title>Dongia soli sp. nov., isolated from soil from Dokdo, Korea.</title>
        <authorList>
            <person name="Kim D.U."/>
            <person name="Lee H."/>
            <person name="Kim H."/>
            <person name="Kim S.G."/>
            <person name="Ka J.O."/>
        </authorList>
    </citation>
    <scope>NUCLEOTIDE SEQUENCE [LARGE SCALE GENOMIC DNA]</scope>
    <source>
        <strain evidence="9 10">D78</strain>
    </source>
</reference>
<organism evidence="9 10">
    <name type="scientific">Dongia soli</name>
    <dbReference type="NCBI Taxonomy" id="600628"/>
    <lineage>
        <taxon>Bacteria</taxon>
        <taxon>Pseudomonadati</taxon>
        <taxon>Pseudomonadota</taxon>
        <taxon>Alphaproteobacteria</taxon>
        <taxon>Rhodospirillales</taxon>
        <taxon>Dongiaceae</taxon>
        <taxon>Dongia</taxon>
    </lineage>
</organism>
<evidence type="ECO:0000313" key="10">
    <source>
        <dbReference type="Proteomes" id="UP001279642"/>
    </source>
</evidence>
<comment type="cofactor">
    <cofactor evidence="1">
        <name>Zn(2+)</name>
        <dbReference type="ChEBI" id="CHEBI:29105"/>
    </cofactor>
</comment>
<dbReference type="Pfam" id="PF13432">
    <property type="entry name" value="TPR_16"/>
    <property type="match status" value="1"/>
</dbReference>
<keyword evidence="4 9" id="KW-0378">Hydrolase</keyword>
<dbReference type="PROSITE" id="PS50005">
    <property type="entry name" value="TPR"/>
    <property type="match status" value="1"/>
</dbReference>
<evidence type="ECO:0000256" key="3">
    <source>
        <dbReference type="ARBA" id="ARBA00022723"/>
    </source>
</evidence>
<protein>
    <submittedName>
        <fullName evidence="9">M48 family metalloprotease</fullName>
        <ecNumber evidence="9">3.4.24.-</ecNumber>
    </submittedName>
</protein>
<keyword evidence="6 9" id="KW-0482">Metalloprotease</keyword>
<accession>A0ABU5EBF6</accession>
<dbReference type="InterPro" id="IPR011990">
    <property type="entry name" value="TPR-like_helical_dom_sf"/>
</dbReference>
<evidence type="ECO:0000256" key="4">
    <source>
        <dbReference type="ARBA" id="ARBA00022801"/>
    </source>
</evidence>
<dbReference type="Gene3D" id="1.25.40.10">
    <property type="entry name" value="Tetratricopeptide repeat domain"/>
    <property type="match status" value="1"/>
</dbReference>
<evidence type="ECO:0000256" key="1">
    <source>
        <dbReference type="ARBA" id="ARBA00001947"/>
    </source>
</evidence>
<dbReference type="Gene3D" id="3.30.2010.10">
    <property type="entry name" value="Metalloproteases ('zincins'), catalytic domain"/>
    <property type="match status" value="1"/>
</dbReference>
<keyword evidence="10" id="KW-1185">Reference proteome</keyword>
<keyword evidence="2" id="KW-0645">Protease</keyword>
<evidence type="ECO:0000259" key="8">
    <source>
        <dbReference type="Pfam" id="PF01435"/>
    </source>
</evidence>
<evidence type="ECO:0000256" key="5">
    <source>
        <dbReference type="ARBA" id="ARBA00022833"/>
    </source>
</evidence>
<dbReference type="PANTHER" id="PTHR22726">
    <property type="entry name" value="METALLOENDOPEPTIDASE OMA1"/>
    <property type="match status" value="1"/>
</dbReference>
<proteinExistence type="predicted"/>
<dbReference type="SMART" id="SM00028">
    <property type="entry name" value="TPR"/>
    <property type="match status" value="1"/>
</dbReference>
<sequence>MPGRPPSRRGWNGLFARRLIAGALILAWLAGPIGVIPAQAQATGGLIRDAEIEATIRAYAEPLFTAAGLDAPFVQVHLINDDRINAFVAGGQQLFLNTGLLMKSKNANQVIGVIAHETGHMAGGHLARLQDELRNRTIESIIGLVAGIGAGVAAGNAGVGAGAVMLGQDITRRGFLQYSRTQESSADQAGMKFLDATHQSSRGLLEFFQILEGEMALLGANQDPYLQTHPLVPERIDAVQAHVDQSPYSNDKEPAEFDIMHDRMVAKLVGFLKPLNQVLQQYPTSDQSVPARYARAIALFRVSRLPESLNEMDSLLRDAPNDPFFLEQKGQILFQNGRIKDALPYYKKALDLKPTEPLLRQEVAQVMLETEDPQYLKSAIANLNEATRLEPNDASSWRFMAVAQGRAGNLPEAALAQAEEQLARGKKKQAKYFANKAMDGLPMGSPSWQRAQDILGVSENDND</sequence>
<keyword evidence="5" id="KW-0862">Zinc</keyword>
<dbReference type="EMBL" id="JAXCLW010000003">
    <property type="protein sequence ID" value="MDY0883707.1"/>
    <property type="molecule type" value="Genomic_DNA"/>
</dbReference>
<feature type="domain" description="Peptidase M48" evidence="8">
    <location>
        <begin position="54"/>
        <end position="241"/>
    </location>
</feature>
<dbReference type="RefSeq" id="WP_320508776.1">
    <property type="nucleotide sequence ID" value="NZ_JAXCLW010000003.1"/>
</dbReference>
<keyword evidence="3" id="KW-0479">Metal-binding</keyword>
<keyword evidence="7" id="KW-0802">TPR repeat</keyword>
<evidence type="ECO:0000256" key="6">
    <source>
        <dbReference type="ARBA" id="ARBA00023049"/>
    </source>
</evidence>
<comment type="caution">
    <text evidence="9">The sequence shown here is derived from an EMBL/GenBank/DDBJ whole genome shotgun (WGS) entry which is preliminary data.</text>
</comment>
<dbReference type="InterPro" id="IPR019734">
    <property type="entry name" value="TPR_rpt"/>
</dbReference>
<dbReference type="InterPro" id="IPR001915">
    <property type="entry name" value="Peptidase_M48"/>
</dbReference>
<gene>
    <name evidence="9" type="ORF">SMD27_12715</name>
</gene>
<dbReference type="InterPro" id="IPR051156">
    <property type="entry name" value="Mito/Outer_Membr_Metalloprot"/>
</dbReference>